<dbReference type="PROSITE" id="PS50109">
    <property type="entry name" value="HIS_KIN"/>
    <property type="match status" value="1"/>
</dbReference>
<dbReference type="InterPro" id="IPR036890">
    <property type="entry name" value="HATPase_C_sf"/>
</dbReference>
<protein>
    <recommendedName>
        <fullName evidence="2">histidine kinase</fullName>
        <ecNumber evidence="2">2.7.13.3</ecNumber>
    </recommendedName>
</protein>
<feature type="non-terminal residue" evidence="10">
    <location>
        <position position="1"/>
    </location>
</feature>
<dbReference type="Gene3D" id="3.30.565.10">
    <property type="entry name" value="Histidine kinase-like ATPase, C-terminal domain"/>
    <property type="match status" value="1"/>
</dbReference>
<dbReference type="InterPro" id="IPR011006">
    <property type="entry name" value="CheY-like_superfamily"/>
</dbReference>
<comment type="catalytic activity">
    <reaction evidence="1">
        <text>ATP + protein L-histidine = ADP + protein N-phospho-L-histidine.</text>
        <dbReference type="EC" id="2.7.13.3"/>
    </reaction>
</comment>
<dbReference type="InterPro" id="IPR004358">
    <property type="entry name" value="Sig_transdc_His_kin-like_C"/>
</dbReference>
<dbReference type="InterPro" id="IPR001789">
    <property type="entry name" value="Sig_transdc_resp-reg_receiver"/>
</dbReference>
<dbReference type="Pfam" id="PF00072">
    <property type="entry name" value="Response_reg"/>
    <property type="match status" value="1"/>
</dbReference>
<evidence type="ECO:0000256" key="6">
    <source>
        <dbReference type="PROSITE-ProRule" id="PRU00169"/>
    </source>
</evidence>
<comment type="caution">
    <text evidence="10">The sequence shown here is derived from an EMBL/GenBank/DDBJ whole genome shotgun (WGS) entry which is preliminary data.</text>
</comment>
<dbReference type="SMART" id="SM00448">
    <property type="entry name" value="REC"/>
    <property type="match status" value="1"/>
</dbReference>
<evidence type="ECO:0000259" key="8">
    <source>
        <dbReference type="PROSITE" id="PS50109"/>
    </source>
</evidence>
<feature type="coiled-coil region" evidence="7">
    <location>
        <begin position="123"/>
        <end position="150"/>
    </location>
</feature>
<dbReference type="SUPFAM" id="SSF47384">
    <property type="entry name" value="Homodimeric domain of signal transducing histidine kinase"/>
    <property type="match status" value="1"/>
</dbReference>
<feature type="modified residue" description="4-aspartylphosphate" evidence="6">
    <location>
        <position position="54"/>
    </location>
</feature>
<dbReference type="PRINTS" id="PR00344">
    <property type="entry name" value="BCTRLSENSOR"/>
</dbReference>
<evidence type="ECO:0000256" key="5">
    <source>
        <dbReference type="ARBA" id="ARBA00022777"/>
    </source>
</evidence>
<dbReference type="EC" id="2.7.13.3" evidence="2"/>
<keyword evidence="4" id="KW-0808">Transferase</keyword>
<evidence type="ECO:0000256" key="4">
    <source>
        <dbReference type="ARBA" id="ARBA00022679"/>
    </source>
</evidence>
<dbReference type="Pfam" id="PF00512">
    <property type="entry name" value="HisKA"/>
    <property type="match status" value="1"/>
</dbReference>
<dbReference type="InterPro" id="IPR005467">
    <property type="entry name" value="His_kinase_dom"/>
</dbReference>
<dbReference type="EMBL" id="JAUCGM010000664">
    <property type="protein sequence ID" value="MDM8563477.1"/>
    <property type="molecule type" value="Genomic_DNA"/>
</dbReference>
<dbReference type="InterPro" id="IPR003661">
    <property type="entry name" value="HisK_dim/P_dom"/>
</dbReference>
<keyword evidence="11" id="KW-1185">Reference proteome</keyword>
<evidence type="ECO:0000256" key="2">
    <source>
        <dbReference type="ARBA" id="ARBA00012438"/>
    </source>
</evidence>
<dbReference type="Pfam" id="PF02518">
    <property type="entry name" value="HATPase_c"/>
    <property type="match status" value="1"/>
</dbReference>
<accession>A0ABT7VV75</accession>
<dbReference type="Gene3D" id="3.40.50.2300">
    <property type="match status" value="1"/>
</dbReference>
<dbReference type="CDD" id="cd19920">
    <property type="entry name" value="REC_PA4781-like"/>
    <property type="match status" value="1"/>
</dbReference>
<keyword evidence="3 6" id="KW-0597">Phosphoprotein</keyword>
<dbReference type="SMART" id="SM00388">
    <property type="entry name" value="HisKA"/>
    <property type="match status" value="1"/>
</dbReference>
<dbReference type="SMART" id="SM00387">
    <property type="entry name" value="HATPase_c"/>
    <property type="match status" value="1"/>
</dbReference>
<dbReference type="SUPFAM" id="SSF55874">
    <property type="entry name" value="ATPase domain of HSP90 chaperone/DNA topoisomerase II/histidine kinase"/>
    <property type="match status" value="1"/>
</dbReference>
<sequence length="377" mass="42438">TNKGTLLIVDDFPANLSILFSYLRGLGFNVNIAESGEDALEEITYSKPDIILLDVMMPGIDGYETCRRLKTNKETRDIPVIFMTALTDTADKVKGFENGAVDYIIKPIQQEEVLARVTTHITLSKLQKKLKKQTVELQQQNNELESFAHTVAHDLKNPLSIISGLCDSLNWGALSSQEGQETLQTIQQFSYKTVNIIDSLLLLASARNQTVVMEPICMMGKIINQVQERLAHMIKEFQGEIIVPTNWPTTALGYSPWIEEVWTNYISNGLKYGGKPPRLELGATEQAENGYFRFWVRDNGQGLTEEEQKQLFIPFTHITQARIEGHGLGLSIVQRIIEKCGGEVGVESQVGQGSTFYFTLPEMNNSESDNWEWKIDD</sequence>
<evidence type="ECO:0000313" key="10">
    <source>
        <dbReference type="EMBL" id="MDM8563477.1"/>
    </source>
</evidence>
<evidence type="ECO:0000313" key="11">
    <source>
        <dbReference type="Proteomes" id="UP001171945"/>
    </source>
</evidence>
<organism evidence="10 11">
    <name type="scientific">Candidatus Marithioploca araucensis</name>
    <dbReference type="NCBI Taxonomy" id="70273"/>
    <lineage>
        <taxon>Bacteria</taxon>
        <taxon>Pseudomonadati</taxon>
        <taxon>Pseudomonadota</taxon>
        <taxon>Gammaproteobacteria</taxon>
        <taxon>Thiotrichales</taxon>
        <taxon>Thiotrichaceae</taxon>
        <taxon>Candidatus Marithioploca</taxon>
    </lineage>
</organism>
<dbReference type="Proteomes" id="UP001171945">
    <property type="component" value="Unassembled WGS sequence"/>
</dbReference>
<dbReference type="Gene3D" id="1.10.287.130">
    <property type="match status" value="1"/>
</dbReference>
<name>A0ABT7VV75_9GAMM</name>
<dbReference type="PROSITE" id="PS50110">
    <property type="entry name" value="RESPONSE_REGULATORY"/>
    <property type="match status" value="1"/>
</dbReference>
<keyword evidence="5 10" id="KW-0418">Kinase</keyword>
<gene>
    <name evidence="10" type="ORF">QUF54_09005</name>
</gene>
<dbReference type="GO" id="GO:0016301">
    <property type="term" value="F:kinase activity"/>
    <property type="evidence" value="ECO:0007669"/>
    <property type="project" value="UniProtKB-KW"/>
</dbReference>
<proteinExistence type="predicted"/>
<dbReference type="PANTHER" id="PTHR43047:SF72">
    <property type="entry name" value="OSMOSENSING HISTIDINE PROTEIN KINASE SLN1"/>
    <property type="match status" value="1"/>
</dbReference>
<feature type="domain" description="Response regulatory" evidence="9">
    <location>
        <begin position="5"/>
        <end position="121"/>
    </location>
</feature>
<dbReference type="InterPro" id="IPR003594">
    <property type="entry name" value="HATPase_dom"/>
</dbReference>
<feature type="domain" description="Histidine kinase" evidence="8">
    <location>
        <begin position="150"/>
        <end position="364"/>
    </location>
</feature>
<evidence type="ECO:0000256" key="3">
    <source>
        <dbReference type="ARBA" id="ARBA00022553"/>
    </source>
</evidence>
<evidence type="ECO:0000256" key="7">
    <source>
        <dbReference type="SAM" id="Coils"/>
    </source>
</evidence>
<reference evidence="10" key="1">
    <citation type="submission" date="2023-06" db="EMBL/GenBank/DDBJ databases">
        <title>Uncultivated large filamentous bacteria from sulfidic sediments reveal new species and different genomic features in energy metabolism and defense.</title>
        <authorList>
            <person name="Fonseca A."/>
        </authorList>
    </citation>
    <scope>NUCLEOTIDE SEQUENCE</scope>
    <source>
        <strain evidence="10">HSG4</strain>
    </source>
</reference>
<dbReference type="CDD" id="cd00082">
    <property type="entry name" value="HisKA"/>
    <property type="match status" value="1"/>
</dbReference>
<evidence type="ECO:0000259" key="9">
    <source>
        <dbReference type="PROSITE" id="PS50110"/>
    </source>
</evidence>
<dbReference type="PANTHER" id="PTHR43047">
    <property type="entry name" value="TWO-COMPONENT HISTIDINE PROTEIN KINASE"/>
    <property type="match status" value="1"/>
</dbReference>
<dbReference type="InterPro" id="IPR036097">
    <property type="entry name" value="HisK_dim/P_sf"/>
</dbReference>
<keyword evidence="7" id="KW-0175">Coiled coil</keyword>
<evidence type="ECO:0000256" key="1">
    <source>
        <dbReference type="ARBA" id="ARBA00000085"/>
    </source>
</evidence>
<dbReference type="SUPFAM" id="SSF52172">
    <property type="entry name" value="CheY-like"/>
    <property type="match status" value="1"/>
</dbReference>